<dbReference type="SUPFAM" id="SSF53335">
    <property type="entry name" value="S-adenosyl-L-methionine-dependent methyltransferases"/>
    <property type="match status" value="1"/>
</dbReference>
<gene>
    <name evidence="5" type="ORF">IW252_002279</name>
</gene>
<name>A0A931DBQ0_9MICC</name>
<proteinExistence type="predicted"/>
<dbReference type="GO" id="GO:0008168">
    <property type="term" value="F:methyltransferase activity"/>
    <property type="evidence" value="ECO:0007669"/>
    <property type="project" value="UniProtKB-KW"/>
</dbReference>
<keyword evidence="3" id="KW-0949">S-adenosyl-L-methionine</keyword>
<protein>
    <submittedName>
        <fullName evidence="5">SAM-dependent methyltransferase</fullName>
    </submittedName>
</protein>
<reference evidence="5" key="1">
    <citation type="submission" date="2020-11" db="EMBL/GenBank/DDBJ databases">
        <title>Sequencing the genomes of 1000 actinobacteria strains.</title>
        <authorList>
            <person name="Klenk H.-P."/>
        </authorList>
    </citation>
    <scope>NUCLEOTIDE SEQUENCE</scope>
    <source>
        <strain evidence="5">DSM 26152</strain>
    </source>
</reference>
<dbReference type="PANTHER" id="PTHR43464">
    <property type="entry name" value="METHYLTRANSFERASE"/>
    <property type="match status" value="1"/>
</dbReference>
<evidence type="ECO:0000256" key="3">
    <source>
        <dbReference type="ARBA" id="ARBA00022691"/>
    </source>
</evidence>
<dbReference type="InterPro" id="IPR041698">
    <property type="entry name" value="Methyltransf_25"/>
</dbReference>
<dbReference type="EMBL" id="JADOTZ010000001">
    <property type="protein sequence ID" value="MBG6085512.1"/>
    <property type="molecule type" value="Genomic_DNA"/>
</dbReference>
<evidence type="ECO:0000256" key="2">
    <source>
        <dbReference type="ARBA" id="ARBA00022679"/>
    </source>
</evidence>
<evidence type="ECO:0000259" key="4">
    <source>
        <dbReference type="Pfam" id="PF13649"/>
    </source>
</evidence>
<evidence type="ECO:0000256" key="1">
    <source>
        <dbReference type="ARBA" id="ARBA00022603"/>
    </source>
</evidence>
<keyword evidence="1 5" id="KW-0489">Methyltransferase</keyword>
<dbReference type="InterPro" id="IPR029063">
    <property type="entry name" value="SAM-dependent_MTases_sf"/>
</dbReference>
<dbReference type="AlphaFoldDB" id="A0A931DBQ0"/>
<keyword evidence="6" id="KW-1185">Reference proteome</keyword>
<dbReference type="Gene3D" id="3.40.50.150">
    <property type="entry name" value="Vaccinia Virus protein VP39"/>
    <property type="match status" value="1"/>
</dbReference>
<sequence>MAEPTRWATETTDGHSQWYIERFRSMAADGADLVGEARLIDAMVPRAARILDAGCGPGRHAGYLHACGHDVVGIDADPELIAAAREDHAGPEYAVLDLVELELAALGREEPFDAVLMAGNVMVFLAPGTEVEVLRRVAACLSAAGFVAVGFHTDRHLALADFDAYAEEAGLRLEHRFSTWELGPWYDDADFAVSILRHA</sequence>
<organism evidence="5 6">
    <name type="scientific">Zhihengliuella flava</name>
    <dbReference type="NCBI Taxonomy" id="1285193"/>
    <lineage>
        <taxon>Bacteria</taxon>
        <taxon>Bacillati</taxon>
        <taxon>Actinomycetota</taxon>
        <taxon>Actinomycetes</taxon>
        <taxon>Micrococcales</taxon>
        <taxon>Micrococcaceae</taxon>
        <taxon>Zhihengliuella</taxon>
    </lineage>
</organism>
<evidence type="ECO:0000313" key="6">
    <source>
        <dbReference type="Proteomes" id="UP000625033"/>
    </source>
</evidence>
<dbReference type="Proteomes" id="UP000625033">
    <property type="component" value="Unassembled WGS sequence"/>
</dbReference>
<dbReference type="CDD" id="cd02440">
    <property type="entry name" value="AdoMet_MTases"/>
    <property type="match status" value="1"/>
</dbReference>
<accession>A0A931DBQ0</accession>
<comment type="caution">
    <text evidence="5">The sequence shown here is derived from an EMBL/GenBank/DDBJ whole genome shotgun (WGS) entry which is preliminary data.</text>
</comment>
<dbReference type="PANTHER" id="PTHR43464:SF19">
    <property type="entry name" value="UBIQUINONE BIOSYNTHESIS O-METHYLTRANSFERASE, MITOCHONDRIAL"/>
    <property type="match status" value="1"/>
</dbReference>
<keyword evidence="2" id="KW-0808">Transferase</keyword>
<dbReference type="Pfam" id="PF13649">
    <property type="entry name" value="Methyltransf_25"/>
    <property type="match status" value="1"/>
</dbReference>
<dbReference type="RefSeq" id="WP_196836691.1">
    <property type="nucleotide sequence ID" value="NZ_JADOTZ010000001.1"/>
</dbReference>
<feature type="domain" description="Methyltransferase" evidence="4">
    <location>
        <begin position="50"/>
        <end position="145"/>
    </location>
</feature>
<dbReference type="GO" id="GO:0032259">
    <property type="term" value="P:methylation"/>
    <property type="evidence" value="ECO:0007669"/>
    <property type="project" value="UniProtKB-KW"/>
</dbReference>
<evidence type="ECO:0000313" key="5">
    <source>
        <dbReference type="EMBL" id="MBG6085512.1"/>
    </source>
</evidence>